<feature type="region of interest" description="Disordered" evidence="3">
    <location>
        <begin position="36"/>
        <end position="55"/>
    </location>
</feature>
<reference evidence="5 6" key="1">
    <citation type="submission" date="2022-04" db="EMBL/GenBank/DDBJ databases">
        <title>Genome draft of Actinomadura sp. ATCC 31491.</title>
        <authorList>
            <person name="Shi X."/>
            <person name="Du Y."/>
        </authorList>
    </citation>
    <scope>NUCLEOTIDE SEQUENCE [LARGE SCALE GENOMIC DNA]</scope>
    <source>
        <strain evidence="5 6">ATCC 31491</strain>
    </source>
</reference>
<comment type="caution">
    <text evidence="5">The sequence shown here is derived from an EMBL/GenBank/DDBJ whole genome shotgun (WGS) entry which is preliminary data.</text>
</comment>
<keyword evidence="6" id="KW-1185">Reference proteome</keyword>
<evidence type="ECO:0000256" key="3">
    <source>
        <dbReference type="SAM" id="MobiDB-lite"/>
    </source>
</evidence>
<dbReference type="InterPro" id="IPR001017">
    <property type="entry name" value="DH_E1"/>
</dbReference>
<dbReference type="InterPro" id="IPR050642">
    <property type="entry name" value="PDH_E1_Alpha_Subunit"/>
</dbReference>
<gene>
    <name evidence="5" type="ORF">MF672_033105</name>
</gene>
<dbReference type="PANTHER" id="PTHR11516">
    <property type="entry name" value="PYRUVATE DEHYDROGENASE E1 COMPONENT, ALPHA SUBUNIT BACTERIAL AND ORGANELLAR"/>
    <property type="match status" value="1"/>
</dbReference>
<dbReference type="EMBL" id="JAKRKC020000002">
    <property type="protein sequence ID" value="MCK2218600.1"/>
    <property type="molecule type" value="Genomic_DNA"/>
</dbReference>
<dbReference type="Pfam" id="PF00676">
    <property type="entry name" value="E1_dh"/>
    <property type="match status" value="1"/>
</dbReference>
<evidence type="ECO:0000313" key="6">
    <source>
        <dbReference type="Proteomes" id="UP001317259"/>
    </source>
</evidence>
<dbReference type="PANTHER" id="PTHR11516:SF60">
    <property type="entry name" value="PYRUVATE DEHYDROGENASE E1 COMPONENT SUBUNIT ALPHA"/>
    <property type="match status" value="1"/>
</dbReference>
<dbReference type="RefSeq" id="WP_242383614.1">
    <property type="nucleotide sequence ID" value="NZ_JAKRKC020000002.1"/>
</dbReference>
<evidence type="ECO:0000256" key="2">
    <source>
        <dbReference type="ARBA" id="ARBA00023052"/>
    </source>
</evidence>
<feature type="domain" description="Dehydrogenase E1 component" evidence="4">
    <location>
        <begin position="53"/>
        <end position="254"/>
    </location>
</feature>
<evidence type="ECO:0000313" key="5">
    <source>
        <dbReference type="EMBL" id="MCK2218600.1"/>
    </source>
</evidence>
<protein>
    <submittedName>
        <fullName evidence="5">Thiamine pyrophosphate-dependent enzyme</fullName>
    </submittedName>
</protein>
<sequence length="294" mass="31613">MARTTRAQLSHDRDRELLRQMLRIRRFEERRVELCGGGAPSRALPSPRSRSRSQLGEEAVAAGVCHALDPEDAVVSVRWEHGPALARGVPARTIMAQACARARGAGPTRLVDPGRRFYGGDLHGDDLHGSGLSLAVGLATADRLLRRPRVTACFLDEDATARDELRDCLDLAARWRLPVLLACENSRHASPSAAHDAVTRPSDGYGVVVRPVDGTDVRAVADAAAEACAAIRAGGGPHLLSLRTHRLHAPTLYDPLDLITLPGRETAELEQEIAQELDEATGCAGPARLRPAEV</sequence>
<evidence type="ECO:0000259" key="4">
    <source>
        <dbReference type="Pfam" id="PF00676"/>
    </source>
</evidence>
<proteinExistence type="predicted"/>
<dbReference type="Proteomes" id="UP001317259">
    <property type="component" value="Unassembled WGS sequence"/>
</dbReference>
<name>A0ABT0G1W3_9ACTN</name>
<accession>A0ABT0G1W3</accession>
<organism evidence="5 6">
    <name type="scientific">Actinomadura luzonensis</name>
    <dbReference type="NCBI Taxonomy" id="2805427"/>
    <lineage>
        <taxon>Bacteria</taxon>
        <taxon>Bacillati</taxon>
        <taxon>Actinomycetota</taxon>
        <taxon>Actinomycetes</taxon>
        <taxon>Streptosporangiales</taxon>
        <taxon>Thermomonosporaceae</taxon>
        <taxon>Actinomadura</taxon>
    </lineage>
</organism>
<evidence type="ECO:0000256" key="1">
    <source>
        <dbReference type="ARBA" id="ARBA00001964"/>
    </source>
</evidence>
<keyword evidence="2" id="KW-0786">Thiamine pyrophosphate</keyword>
<comment type="cofactor">
    <cofactor evidence="1">
        <name>thiamine diphosphate</name>
        <dbReference type="ChEBI" id="CHEBI:58937"/>
    </cofactor>
</comment>